<evidence type="ECO:0000256" key="2">
    <source>
        <dbReference type="ARBA" id="ARBA00005417"/>
    </source>
</evidence>
<evidence type="ECO:0000259" key="9">
    <source>
        <dbReference type="PROSITE" id="PS50893"/>
    </source>
</evidence>
<evidence type="ECO:0000256" key="5">
    <source>
        <dbReference type="ARBA" id="ARBA00022741"/>
    </source>
</evidence>
<proteinExistence type="inferred from homology"/>
<dbReference type="PROSITE" id="PS00211">
    <property type="entry name" value="ABC_TRANSPORTER_1"/>
    <property type="match status" value="1"/>
</dbReference>
<keyword evidence="4" id="KW-1003">Cell membrane</keyword>
<evidence type="ECO:0000256" key="4">
    <source>
        <dbReference type="ARBA" id="ARBA00022475"/>
    </source>
</evidence>
<comment type="caution">
    <text evidence="10">The sequence shown here is derived from an EMBL/GenBank/DDBJ whole genome shotgun (WGS) entry which is preliminary data.</text>
</comment>
<accession>A0ABT4HV20</accession>
<dbReference type="InterPro" id="IPR050095">
    <property type="entry name" value="ECF_ABC_transporter_ATP-bd"/>
</dbReference>
<evidence type="ECO:0000256" key="7">
    <source>
        <dbReference type="ARBA" id="ARBA00022967"/>
    </source>
</evidence>
<name>A0ABT4HV20_9BACL</name>
<dbReference type="SUPFAM" id="SSF52540">
    <property type="entry name" value="P-loop containing nucleoside triphosphate hydrolases"/>
    <property type="match status" value="1"/>
</dbReference>
<dbReference type="Pfam" id="PF00005">
    <property type="entry name" value="ABC_tran"/>
    <property type="match status" value="1"/>
</dbReference>
<reference evidence="10" key="1">
    <citation type="submission" date="2022-09" db="EMBL/GenBank/DDBJ databases">
        <title>Genome analysis and characterization of larvicidal activity of Brevibacillus strains.</title>
        <authorList>
            <person name="Patrusheva E.V."/>
            <person name="Izotova A.O."/>
            <person name="Toshchakov S.V."/>
            <person name="Sineoky S.P."/>
        </authorList>
    </citation>
    <scope>NUCLEOTIDE SEQUENCE</scope>
    <source>
        <strain evidence="10">VKPM_B-13244</strain>
    </source>
</reference>
<dbReference type="InterPro" id="IPR015856">
    <property type="entry name" value="ABC_transpr_CbiO/EcfA_su"/>
</dbReference>
<dbReference type="InterPro" id="IPR003439">
    <property type="entry name" value="ABC_transporter-like_ATP-bd"/>
</dbReference>
<dbReference type="Proteomes" id="UP001067708">
    <property type="component" value="Unassembled WGS sequence"/>
</dbReference>
<dbReference type="Gene3D" id="3.40.50.300">
    <property type="entry name" value="P-loop containing nucleotide triphosphate hydrolases"/>
    <property type="match status" value="1"/>
</dbReference>
<keyword evidence="8" id="KW-0472">Membrane</keyword>
<dbReference type="InterPro" id="IPR003593">
    <property type="entry name" value="AAA+_ATPase"/>
</dbReference>
<keyword evidence="7" id="KW-1278">Translocase</keyword>
<evidence type="ECO:0000256" key="3">
    <source>
        <dbReference type="ARBA" id="ARBA00022448"/>
    </source>
</evidence>
<dbReference type="SMART" id="SM00382">
    <property type="entry name" value="AAA"/>
    <property type="match status" value="1"/>
</dbReference>
<evidence type="ECO:0000313" key="10">
    <source>
        <dbReference type="EMBL" id="MCZ0830219.1"/>
    </source>
</evidence>
<dbReference type="PANTHER" id="PTHR43553:SF24">
    <property type="entry name" value="ENERGY-COUPLING FACTOR TRANSPORTER ATP-BINDING PROTEIN ECFA1"/>
    <property type="match status" value="1"/>
</dbReference>
<comment type="subcellular location">
    <subcellularLocation>
        <location evidence="1">Cell membrane</location>
        <topology evidence="1">Peripheral membrane protein</topology>
    </subcellularLocation>
</comment>
<evidence type="ECO:0000256" key="1">
    <source>
        <dbReference type="ARBA" id="ARBA00004202"/>
    </source>
</evidence>
<dbReference type="PANTHER" id="PTHR43553">
    <property type="entry name" value="HEAVY METAL TRANSPORTER"/>
    <property type="match status" value="1"/>
</dbReference>
<dbReference type="PROSITE" id="PS50893">
    <property type="entry name" value="ABC_TRANSPORTER_2"/>
    <property type="match status" value="1"/>
</dbReference>
<comment type="similarity">
    <text evidence="2">Belongs to the ABC transporter superfamily.</text>
</comment>
<sequence>MKALSQQPLIQLESVSFQFPNQPPLLTDISLQIKQGERVAIVGHNGCGKSTLVKLLNGLLRHTQGEISVGGQALSDDSLPSIRRQIGMVFQNPENQFVGTTVADDILFGLENMCLERSVMHDRLTHYAEKLHITHFLHKHPDELSGGQKQRVAIASILAMQPRIIIFDEATSMLDETAKNQIGKLIDELHLEGAYTSLSITHDAEEILAADRVIALAGGRLLADTTPLELFSQPDWIAACHLDLPFTLAVSQMIHDLHPEIPVHSDEQALMEDLWRFTFMK</sequence>
<keyword evidence="11" id="KW-1185">Reference proteome</keyword>
<feature type="domain" description="ABC transporter" evidence="9">
    <location>
        <begin position="10"/>
        <end position="243"/>
    </location>
</feature>
<evidence type="ECO:0000256" key="8">
    <source>
        <dbReference type="ARBA" id="ARBA00023136"/>
    </source>
</evidence>
<dbReference type="InterPro" id="IPR017871">
    <property type="entry name" value="ABC_transporter-like_CS"/>
</dbReference>
<protein>
    <submittedName>
        <fullName evidence="10">ATP-binding cassette domain-containing protein</fullName>
    </submittedName>
</protein>
<keyword evidence="6 10" id="KW-0067">ATP-binding</keyword>
<dbReference type="CDD" id="cd03225">
    <property type="entry name" value="ABC_cobalt_CbiO_domain1"/>
    <property type="match status" value="1"/>
</dbReference>
<evidence type="ECO:0000313" key="11">
    <source>
        <dbReference type="Proteomes" id="UP001067708"/>
    </source>
</evidence>
<keyword evidence="3" id="KW-0813">Transport</keyword>
<gene>
    <name evidence="10" type="ORF">O0535_05320</name>
</gene>
<dbReference type="InterPro" id="IPR027417">
    <property type="entry name" value="P-loop_NTPase"/>
</dbReference>
<dbReference type="EMBL" id="JAPTNG010000003">
    <property type="protein sequence ID" value="MCZ0830219.1"/>
    <property type="molecule type" value="Genomic_DNA"/>
</dbReference>
<organism evidence="10 11">
    <name type="scientific">Brevibacillus halotolerans</name>
    <dbReference type="NCBI Taxonomy" id="1507437"/>
    <lineage>
        <taxon>Bacteria</taxon>
        <taxon>Bacillati</taxon>
        <taxon>Bacillota</taxon>
        <taxon>Bacilli</taxon>
        <taxon>Bacillales</taxon>
        <taxon>Paenibacillaceae</taxon>
        <taxon>Brevibacillus</taxon>
    </lineage>
</organism>
<evidence type="ECO:0000256" key="6">
    <source>
        <dbReference type="ARBA" id="ARBA00022840"/>
    </source>
</evidence>
<keyword evidence="5" id="KW-0547">Nucleotide-binding</keyword>
<dbReference type="GO" id="GO:0005524">
    <property type="term" value="F:ATP binding"/>
    <property type="evidence" value="ECO:0007669"/>
    <property type="project" value="UniProtKB-KW"/>
</dbReference>